<dbReference type="AlphaFoldDB" id="A0A811LQ59"/>
<dbReference type="EMBL" id="CAJFCW020000006">
    <property type="protein sequence ID" value="CAG9127832.1"/>
    <property type="molecule type" value="Genomic_DNA"/>
</dbReference>
<keyword evidence="4 5" id="KW-0732">Signal</keyword>
<evidence type="ECO:0000256" key="4">
    <source>
        <dbReference type="ARBA" id="ARBA00022729"/>
    </source>
</evidence>
<accession>A0A811LQ59</accession>
<feature type="signal peptide" evidence="5">
    <location>
        <begin position="1"/>
        <end position="17"/>
    </location>
</feature>
<keyword evidence="3" id="KW-0964">Secreted</keyword>
<protein>
    <submittedName>
        <fullName evidence="6">Uncharacterized protein</fullName>
    </submittedName>
</protein>
<evidence type="ECO:0000256" key="2">
    <source>
        <dbReference type="ARBA" id="ARBA00010112"/>
    </source>
</evidence>
<feature type="chain" id="PRO_5036221464" evidence="5">
    <location>
        <begin position="18"/>
        <end position="123"/>
    </location>
</feature>
<dbReference type="EMBL" id="CAJFDH010000006">
    <property type="protein sequence ID" value="CAD5230593.1"/>
    <property type="molecule type" value="Genomic_DNA"/>
</dbReference>
<name>A0A811LQ59_9BILA</name>
<organism evidence="6 7">
    <name type="scientific">Bursaphelenchus okinawaensis</name>
    <dbReference type="NCBI Taxonomy" id="465554"/>
    <lineage>
        <taxon>Eukaryota</taxon>
        <taxon>Metazoa</taxon>
        <taxon>Ecdysozoa</taxon>
        <taxon>Nematoda</taxon>
        <taxon>Chromadorea</taxon>
        <taxon>Rhabditida</taxon>
        <taxon>Tylenchina</taxon>
        <taxon>Tylenchomorpha</taxon>
        <taxon>Aphelenchoidea</taxon>
        <taxon>Aphelenchoididae</taxon>
        <taxon>Bursaphelenchus</taxon>
    </lineage>
</organism>
<dbReference type="Proteomes" id="UP000783686">
    <property type="component" value="Unassembled WGS sequence"/>
</dbReference>
<gene>
    <name evidence="6" type="ORF">BOKJ2_LOCUS14213</name>
</gene>
<dbReference type="Gene3D" id="2.60.40.3330">
    <property type="match status" value="1"/>
</dbReference>
<evidence type="ECO:0000256" key="3">
    <source>
        <dbReference type="ARBA" id="ARBA00022525"/>
    </source>
</evidence>
<evidence type="ECO:0000256" key="5">
    <source>
        <dbReference type="SAM" id="SignalP"/>
    </source>
</evidence>
<dbReference type="InterPro" id="IPR038479">
    <property type="entry name" value="Transthyretin-like_sf"/>
</dbReference>
<keyword evidence="7" id="KW-1185">Reference proteome</keyword>
<dbReference type="GO" id="GO:0009986">
    <property type="term" value="C:cell surface"/>
    <property type="evidence" value="ECO:0007669"/>
    <property type="project" value="InterPro"/>
</dbReference>
<evidence type="ECO:0000256" key="1">
    <source>
        <dbReference type="ARBA" id="ARBA00004613"/>
    </source>
</evidence>
<reference evidence="6" key="1">
    <citation type="submission" date="2020-09" db="EMBL/GenBank/DDBJ databases">
        <authorList>
            <person name="Kikuchi T."/>
        </authorList>
    </citation>
    <scope>NUCLEOTIDE SEQUENCE</scope>
    <source>
        <strain evidence="6">SH1</strain>
    </source>
</reference>
<evidence type="ECO:0000313" key="7">
    <source>
        <dbReference type="Proteomes" id="UP000614601"/>
    </source>
</evidence>
<evidence type="ECO:0000313" key="6">
    <source>
        <dbReference type="EMBL" id="CAD5230593.1"/>
    </source>
</evidence>
<dbReference type="Pfam" id="PF01060">
    <property type="entry name" value="TTR-52"/>
    <property type="match status" value="1"/>
</dbReference>
<proteinExistence type="inferred from homology"/>
<sequence length="123" mass="13828">MLAYFVFILVIISSVRCFPFLEEKPLLYTGKVIKHPPNGTTVIKLWEKHFGKGAFISPDVLLATVPVKADGSYSVQAMAHYYFSLDTYMEIFHSCGSPCRIVTIESERNISHIELLNAGKVQC</sequence>
<comment type="similarity">
    <text evidence="2">Belongs to the nematode transthyretin-like family.</text>
</comment>
<dbReference type="GO" id="GO:0005576">
    <property type="term" value="C:extracellular region"/>
    <property type="evidence" value="ECO:0007669"/>
    <property type="project" value="UniProtKB-SubCell"/>
</dbReference>
<comment type="subcellular location">
    <subcellularLocation>
        <location evidence="1">Secreted</location>
    </subcellularLocation>
</comment>
<comment type="caution">
    <text evidence="6">The sequence shown here is derived from an EMBL/GenBank/DDBJ whole genome shotgun (WGS) entry which is preliminary data.</text>
</comment>
<dbReference type="Proteomes" id="UP000614601">
    <property type="component" value="Unassembled WGS sequence"/>
</dbReference>
<dbReference type="InterPro" id="IPR001534">
    <property type="entry name" value="Transthyretin-like"/>
</dbReference>